<evidence type="ECO:0000313" key="2">
    <source>
        <dbReference type="EMBL" id="TQM28026.1"/>
    </source>
</evidence>
<dbReference type="OrthoDB" id="5073789at2"/>
<dbReference type="EMBL" id="VFPE01000002">
    <property type="protein sequence ID" value="TQM28026.1"/>
    <property type="molecule type" value="Genomic_DNA"/>
</dbReference>
<accession>A0A543F2H3</accession>
<keyword evidence="3" id="KW-1185">Reference proteome</keyword>
<evidence type="ECO:0000313" key="3">
    <source>
        <dbReference type="Proteomes" id="UP000320235"/>
    </source>
</evidence>
<comment type="caution">
    <text evidence="2">The sequence shown here is derived from an EMBL/GenBank/DDBJ whole genome shotgun (WGS) entry which is preliminary data.</text>
</comment>
<protein>
    <submittedName>
        <fullName evidence="2">Uncharacterized protein</fullName>
    </submittedName>
</protein>
<evidence type="ECO:0000256" key="1">
    <source>
        <dbReference type="SAM" id="MobiDB-lite"/>
    </source>
</evidence>
<sequence>MSTNLAPQRRSDDTDSLRLPNPDRVPLVDRLAMHLAVRLLLWSTRTPRLTDDRGRHADAYRRQEDAAERERAYLRGVILAHGL</sequence>
<reference evidence="2 3" key="1">
    <citation type="submission" date="2019-06" db="EMBL/GenBank/DDBJ databases">
        <title>Sequencing the genomes of 1000 actinobacteria strains.</title>
        <authorList>
            <person name="Klenk H.-P."/>
        </authorList>
    </citation>
    <scope>NUCLEOTIDE SEQUENCE [LARGE SCALE GENOMIC DNA]</scope>
    <source>
        <strain evidence="2 3">DSM 105492</strain>
    </source>
</reference>
<name>A0A543F2H3_9MICO</name>
<dbReference type="AlphaFoldDB" id="A0A543F2H3"/>
<dbReference type="RefSeq" id="WP_141894305.1">
    <property type="nucleotide sequence ID" value="NZ_BAABLH010000005.1"/>
</dbReference>
<organism evidence="2 3">
    <name type="scientific">Microbacterium kyungheense</name>
    <dbReference type="NCBI Taxonomy" id="1263636"/>
    <lineage>
        <taxon>Bacteria</taxon>
        <taxon>Bacillati</taxon>
        <taxon>Actinomycetota</taxon>
        <taxon>Actinomycetes</taxon>
        <taxon>Micrococcales</taxon>
        <taxon>Microbacteriaceae</taxon>
        <taxon>Microbacterium</taxon>
    </lineage>
</organism>
<feature type="region of interest" description="Disordered" evidence="1">
    <location>
        <begin position="1"/>
        <end position="23"/>
    </location>
</feature>
<dbReference type="Proteomes" id="UP000320235">
    <property type="component" value="Unassembled WGS sequence"/>
</dbReference>
<proteinExistence type="predicted"/>
<gene>
    <name evidence="2" type="ORF">FB391_2069</name>
</gene>